<feature type="transmembrane region" description="Helical" evidence="6">
    <location>
        <begin position="12"/>
        <end position="33"/>
    </location>
</feature>
<dbReference type="Proteomes" id="UP000032427">
    <property type="component" value="Chromosome 1"/>
</dbReference>
<feature type="domain" description="EAL" evidence="7">
    <location>
        <begin position="575"/>
        <end position="828"/>
    </location>
</feature>
<keyword evidence="5 6" id="KW-0472">Membrane</keyword>
<dbReference type="HOGENOM" id="CLU_000445_70_44_6"/>
<dbReference type="CDD" id="cd01949">
    <property type="entry name" value="GGDEF"/>
    <property type="match status" value="1"/>
</dbReference>
<evidence type="ECO:0000259" key="8">
    <source>
        <dbReference type="PROSITE" id="PS50887"/>
    </source>
</evidence>
<dbReference type="InterPro" id="IPR052155">
    <property type="entry name" value="Biofilm_reg_signaling"/>
</dbReference>
<reference evidence="10" key="1">
    <citation type="submission" date="2014-09" db="EMBL/GenBank/DDBJ databases">
        <authorList>
            <person name="Hjerde E."/>
        </authorList>
    </citation>
    <scope>NUCLEOTIDE SEQUENCE [LARGE SCALE GENOMIC DNA]</scope>
    <source>
        <strain evidence="10">06/09/139</strain>
    </source>
</reference>
<evidence type="ECO:0000256" key="4">
    <source>
        <dbReference type="ARBA" id="ARBA00022989"/>
    </source>
</evidence>
<dbReference type="PANTHER" id="PTHR44757">
    <property type="entry name" value="DIGUANYLATE CYCLASE DGCP"/>
    <property type="match status" value="1"/>
</dbReference>
<dbReference type="SUPFAM" id="SSF55073">
    <property type="entry name" value="Nucleotide cyclase"/>
    <property type="match status" value="1"/>
</dbReference>
<dbReference type="InterPro" id="IPR043128">
    <property type="entry name" value="Rev_trsase/Diguanyl_cyclase"/>
</dbReference>
<dbReference type="STRING" id="80852.AWOD_I_0977"/>
<feature type="transmembrane region" description="Helical" evidence="6">
    <location>
        <begin position="352"/>
        <end position="374"/>
    </location>
</feature>
<dbReference type="InterPro" id="IPR035919">
    <property type="entry name" value="EAL_sf"/>
</dbReference>
<comment type="subcellular location">
    <subcellularLocation>
        <location evidence="1">Cell membrane</location>
        <topology evidence="1">Multi-pass membrane protein</topology>
    </subcellularLocation>
</comment>
<dbReference type="SMART" id="SM01049">
    <property type="entry name" value="Cache_2"/>
    <property type="match status" value="1"/>
</dbReference>
<feature type="domain" description="GGDEF" evidence="8">
    <location>
        <begin position="433"/>
        <end position="566"/>
    </location>
</feature>
<dbReference type="EMBL" id="LN554846">
    <property type="protein sequence ID" value="CED71068.1"/>
    <property type="molecule type" value="Genomic_DNA"/>
</dbReference>
<dbReference type="SMART" id="SM00052">
    <property type="entry name" value="EAL"/>
    <property type="match status" value="1"/>
</dbReference>
<keyword evidence="4 6" id="KW-1133">Transmembrane helix</keyword>
<dbReference type="Pfam" id="PF00563">
    <property type="entry name" value="EAL"/>
    <property type="match status" value="1"/>
</dbReference>
<dbReference type="InterPro" id="IPR004010">
    <property type="entry name" value="Double_Cache_2"/>
</dbReference>
<dbReference type="AlphaFoldDB" id="A0A090IP19"/>
<organism evidence="9 10">
    <name type="scientific">Aliivibrio wodanis</name>
    <dbReference type="NCBI Taxonomy" id="80852"/>
    <lineage>
        <taxon>Bacteria</taxon>
        <taxon>Pseudomonadati</taxon>
        <taxon>Pseudomonadota</taxon>
        <taxon>Gammaproteobacteria</taxon>
        <taxon>Vibrionales</taxon>
        <taxon>Vibrionaceae</taxon>
        <taxon>Aliivibrio</taxon>
    </lineage>
</organism>
<dbReference type="SMART" id="SM00267">
    <property type="entry name" value="GGDEF"/>
    <property type="match status" value="1"/>
</dbReference>
<gene>
    <name evidence="9" type="ORF">AWOD_I_0977</name>
</gene>
<protein>
    <submittedName>
        <fullName evidence="9">Membrane associated GGDEF protein</fullName>
    </submittedName>
</protein>
<keyword evidence="2" id="KW-1003">Cell membrane</keyword>
<dbReference type="KEGG" id="awd:AWOD_I_0977"/>
<dbReference type="OrthoDB" id="1316910at2"/>
<evidence type="ECO:0000256" key="1">
    <source>
        <dbReference type="ARBA" id="ARBA00004651"/>
    </source>
</evidence>
<dbReference type="InterPro" id="IPR033480">
    <property type="entry name" value="sCache_2"/>
</dbReference>
<dbReference type="NCBIfam" id="TIGR00254">
    <property type="entry name" value="GGDEF"/>
    <property type="match status" value="1"/>
</dbReference>
<dbReference type="Gene3D" id="3.30.70.270">
    <property type="match status" value="1"/>
</dbReference>
<evidence type="ECO:0000313" key="10">
    <source>
        <dbReference type="Proteomes" id="UP000032427"/>
    </source>
</evidence>
<dbReference type="Gene3D" id="3.30.450.20">
    <property type="entry name" value="PAS domain"/>
    <property type="match status" value="2"/>
</dbReference>
<name>A0A090IP19_9GAMM</name>
<sequence length="828" mass="94386">MPRRTDKKLLTLISVMPVVLIGIFTSILSFVVIHDNKMKVETLIDSLYRESVEKEKTQIKNQVDTIYQQISYQRNLAEETLKHVIKLRVDDAFNTLSFIYQENIDKPKDEVIKLISDALRQSRFNDGRGYFFMYSLDGTNLMHPIFPNLEGKSLLQLQDVHGKFILQDHIALMKENGEGFSRWWYPKPDAQDEEFEKIGYTKLFAPLDLYIGTGEYIINVENDIKEDLVMWISEVRFGEDGYIFLLDQYGNTLAHYDKERVIPNKYNESNPHQGSITQDILTLASNGDGFMQYLSAFKPNSSQHAEKLSYIKGYQDWGWAIGAGVYIDENKRLLKEKEVLLVSQNEMELAKILILTFSLAFVLTALSLGVSKYVGRRFKKFQKRIQSDFMLLEETKNKMQHMALHDDLTQLPNRVMLETKIESGIQHAHLNGQYLAVMFVDLDDFKKINDRFGHEVGDELLKCISKKFKALIVNDDIVSRFGGDEFVFCFPQLISKNDAEEKVKLIQTVFEDGFMINGKSITTSASIGVAMYPSDADNSLDLISKADIVLYKSKANQKGGALFFDKSIDTQVNYEFSLEEELKSAIINNEIFVTYQPQIDIKTGKLRSVEALSRWNNKKLGFVSPVDFIAVAEEIGMIYSIGDFVLQRACEDILKFMPNGKEAVMVSINLSPKQLIQPNFIPRVMEIVKLTGIDISRVTLEITENILISDLKSVSPVLQQLQQLGFGISLDDFGTGYSSLSYLNILPITEIKIDRSFINSLFINEQSETLVKAIVAIGASCQMIVVAEGVETEEQLNKLIEYNCDLVQGYYFDKPLLIEDLCSKYAIK</sequence>
<dbReference type="PROSITE" id="PS50883">
    <property type="entry name" value="EAL"/>
    <property type="match status" value="1"/>
</dbReference>
<evidence type="ECO:0000313" key="9">
    <source>
        <dbReference type="EMBL" id="CED71068.1"/>
    </source>
</evidence>
<accession>A0A090IP19</accession>
<dbReference type="Gene3D" id="3.20.20.450">
    <property type="entry name" value="EAL domain"/>
    <property type="match status" value="1"/>
</dbReference>
<dbReference type="InterPro" id="IPR029787">
    <property type="entry name" value="Nucleotide_cyclase"/>
</dbReference>
<evidence type="ECO:0000256" key="6">
    <source>
        <dbReference type="SAM" id="Phobius"/>
    </source>
</evidence>
<keyword evidence="10" id="KW-1185">Reference proteome</keyword>
<evidence type="ECO:0000259" key="7">
    <source>
        <dbReference type="PROSITE" id="PS50883"/>
    </source>
</evidence>
<dbReference type="SUPFAM" id="SSF141868">
    <property type="entry name" value="EAL domain-like"/>
    <property type="match status" value="1"/>
</dbReference>
<dbReference type="PATRIC" id="fig|80852.17.peg.995"/>
<evidence type="ECO:0000256" key="2">
    <source>
        <dbReference type="ARBA" id="ARBA00022475"/>
    </source>
</evidence>
<dbReference type="Pfam" id="PF00990">
    <property type="entry name" value="GGDEF"/>
    <property type="match status" value="1"/>
</dbReference>
<dbReference type="GO" id="GO:0005886">
    <property type="term" value="C:plasma membrane"/>
    <property type="evidence" value="ECO:0007669"/>
    <property type="project" value="UniProtKB-SubCell"/>
</dbReference>
<dbReference type="PANTHER" id="PTHR44757:SF2">
    <property type="entry name" value="BIOFILM ARCHITECTURE MAINTENANCE PROTEIN MBAA"/>
    <property type="match status" value="1"/>
</dbReference>
<evidence type="ECO:0000256" key="5">
    <source>
        <dbReference type="ARBA" id="ARBA00023136"/>
    </source>
</evidence>
<proteinExistence type="predicted"/>
<dbReference type="PROSITE" id="PS50887">
    <property type="entry name" value="GGDEF"/>
    <property type="match status" value="1"/>
</dbReference>
<dbReference type="InterPro" id="IPR000160">
    <property type="entry name" value="GGDEF_dom"/>
</dbReference>
<dbReference type="InterPro" id="IPR001633">
    <property type="entry name" value="EAL_dom"/>
</dbReference>
<evidence type="ECO:0000256" key="3">
    <source>
        <dbReference type="ARBA" id="ARBA00022692"/>
    </source>
</evidence>
<dbReference type="CDD" id="cd01948">
    <property type="entry name" value="EAL"/>
    <property type="match status" value="1"/>
</dbReference>
<dbReference type="Pfam" id="PF08269">
    <property type="entry name" value="dCache_2"/>
    <property type="match status" value="1"/>
</dbReference>
<keyword evidence="3 6" id="KW-0812">Transmembrane</keyword>